<dbReference type="Gene3D" id="3.30.559.10">
    <property type="entry name" value="Chloramphenicol acetyltransferase-like domain"/>
    <property type="match status" value="2"/>
</dbReference>
<dbReference type="InterPro" id="IPR020806">
    <property type="entry name" value="PKS_PP-bd"/>
</dbReference>
<dbReference type="FunFam" id="2.30.38.10:FF:000001">
    <property type="entry name" value="Non-ribosomal peptide synthetase PvdI"/>
    <property type="match status" value="2"/>
</dbReference>
<dbReference type="Pfam" id="PF13193">
    <property type="entry name" value="AMP-binding_C"/>
    <property type="match status" value="1"/>
</dbReference>
<dbReference type="GO" id="GO:0031177">
    <property type="term" value="F:phosphopantetheine binding"/>
    <property type="evidence" value="ECO:0007669"/>
    <property type="project" value="InterPro"/>
</dbReference>
<comment type="cofactor">
    <cofactor evidence="1">
        <name>pantetheine 4'-phosphate</name>
        <dbReference type="ChEBI" id="CHEBI:47942"/>
    </cofactor>
</comment>
<keyword evidence="8" id="KW-1185">Reference proteome</keyword>
<dbReference type="CDD" id="cd19531">
    <property type="entry name" value="LCL_NRPS-like"/>
    <property type="match status" value="2"/>
</dbReference>
<dbReference type="GO" id="GO:0016874">
    <property type="term" value="F:ligase activity"/>
    <property type="evidence" value="ECO:0007669"/>
    <property type="project" value="UniProtKB-KW"/>
</dbReference>
<dbReference type="InterPro" id="IPR010071">
    <property type="entry name" value="AA_adenyl_dom"/>
</dbReference>
<dbReference type="GO" id="GO:0043041">
    <property type="term" value="P:amino acid activation for nonribosomal peptide biosynthetic process"/>
    <property type="evidence" value="ECO:0007669"/>
    <property type="project" value="TreeGrafter"/>
</dbReference>
<keyword evidence="4" id="KW-0597">Phosphoprotein</keyword>
<dbReference type="Pfam" id="PF00668">
    <property type="entry name" value="Condensation"/>
    <property type="match status" value="2"/>
</dbReference>
<feature type="domain" description="Carrier" evidence="6">
    <location>
        <begin position="1078"/>
        <end position="1153"/>
    </location>
</feature>
<dbReference type="EMBL" id="FQZB01000012">
    <property type="protein sequence ID" value="SHJ99034.1"/>
    <property type="molecule type" value="Genomic_DNA"/>
</dbReference>
<dbReference type="GO" id="GO:0008610">
    <property type="term" value="P:lipid biosynthetic process"/>
    <property type="evidence" value="ECO:0007669"/>
    <property type="project" value="UniProtKB-ARBA"/>
</dbReference>
<dbReference type="InterPro" id="IPR025110">
    <property type="entry name" value="AMP-bd_C"/>
</dbReference>
<dbReference type="Gene3D" id="3.30.559.30">
    <property type="entry name" value="Nonribosomal peptide synthetase, condensation domain"/>
    <property type="match status" value="2"/>
</dbReference>
<dbReference type="InterPro" id="IPR036736">
    <property type="entry name" value="ACP-like_sf"/>
</dbReference>
<dbReference type="NCBIfam" id="TIGR01733">
    <property type="entry name" value="AA-adenyl-dom"/>
    <property type="match status" value="2"/>
</dbReference>
<dbReference type="SUPFAM" id="SSF47336">
    <property type="entry name" value="ACP-like"/>
    <property type="match status" value="3"/>
</dbReference>
<dbReference type="Gene3D" id="3.40.50.720">
    <property type="entry name" value="NAD(P)-binding Rossmann-like Domain"/>
    <property type="match status" value="1"/>
</dbReference>
<dbReference type="PROSITE" id="PS00455">
    <property type="entry name" value="AMP_BINDING"/>
    <property type="match status" value="2"/>
</dbReference>
<evidence type="ECO:0000256" key="5">
    <source>
        <dbReference type="ARBA" id="ARBA00022598"/>
    </source>
</evidence>
<dbReference type="GO" id="GO:0044550">
    <property type="term" value="P:secondary metabolite biosynthetic process"/>
    <property type="evidence" value="ECO:0007669"/>
    <property type="project" value="UniProtKB-ARBA"/>
</dbReference>
<evidence type="ECO:0000256" key="2">
    <source>
        <dbReference type="ARBA" id="ARBA00006432"/>
    </source>
</evidence>
<dbReference type="Gene3D" id="2.30.38.10">
    <property type="entry name" value="Luciferase, Domain 3"/>
    <property type="match status" value="2"/>
</dbReference>
<feature type="domain" description="Carrier" evidence="6">
    <location>
        <begin position="40"/>
        <end position="115"/>
    </location>
</feature>
<evidence type="ECO:0000256" key="4">
    <source>
        <dbReference type="ARBA" id="ARBA00022553"/>
    </source>
</evidence>
<feature type="domain" description="Carrier" evidence="6">
    <location>
        <begin position="2110"/>
        <end position="2186"/>
    </location>
</feature>
<accession>A0A1M6NTS4</accession>
<dbReference type="GO" id="GO:0005829">
    <property type="term" value="C:cytosol"/>
    <property type="evidence" value="ECO:0007669"/>
    <property type="project" value="TreeGrafter"/>
</dbReference>
<dbReference type="Pfam" id="PF07993">
    <property type="entry name" value="NAD_binding_4"/>
    <property type="match status" value="1"/>
</dbReference>
<proteinExistence type="inferred from homology"/>
<dbReference type="InterPro" id="IPR045851">
    <property type="entry name" value="AMP-bd_C_sf"/>
</dbReference>
<gene>
    <name evidence="7" type="ORF">SAMN02745163_03011</name>
</gene>
<dbReference type="Proteomes" id="UP000184310">
    <property type="component" value="Unassembled WGS sequence"/>
</dbReference>
<dbReference type="InterPro" id="IPR000873">
    <property type="entry name" value="AMP-dep_synth/lig_dom"/>
</dbReference>
<dbReference type="Gene3D" id="3.40.50.980">
    <property type="match status" value="4"/>
</dbReference>
<evidence type="ECO:0000256" key="3">
    <source>
        <dbReference type="ARBA" id="ARBA00022450"/>
    </source>
</evidence>
<dbReference type="Gene3D" id="1.10.1200.10">
    <property type="entry name" value="ACP-like"/>
    <property type="match status" value="3"/>
</dbReference>
<comment type="similarity">
    <text evidence="2">Belongs to the ATP-dependent AMP-binding enzyme family.</text>
</comment>
<dbReference type="InterPro" id="IPR023213">
    <property type="entry name" value="CAT-like_dom_sf"/>
</dbReference>
<evidence type="ECO:0000256" key="1">
    <source>
        <dbReference type="ARBA" id="ARBA00001957"/>
    </source>
</evidence>
<dbReference type="NCBIfam" id="NF003417">
    <property type="entry name" value="PRK04813.1"/>
    <property type="match status" value="3"/>
</dbReference>
<dbReference type="PANTHER" id="PTHR45527:SF1">
    <property type="entry name" value="FATTY ACID SYNTHASE"/>
    <property type="match status" value="1"/>
</dbReference>
<evidence type="ECO:0000313" key="8">
    <source>
        <dbReference type="Proteomes" id="UP000184310"/>
    </source>
</evidence>
<sequence>MIPSYFMKLENMPLNTNGKIDRNVLPSPDIDIVTGSVYEAARNETEEALVKIWEEVLGVNNIGINDNFFELGGHSLKATILVGRINKELEVEVPLKVIFDCENIKGLSEYISVTSRKEYEKIGKVEEKEYYEASSAQKRVYMLQELDKESTAYNIPGVIEIQGSLDLERLNKTFLKLIERHETLRTSFETIDDNIIQKIHKMKSIEFKIEEIKAEDEAEIKDQINKFIQPFKLDKAPLLRIGLIKIKKDRHILVFDMHHIISDGISMRILTKEFGAIYSGKELEKLKIQYKDYSEWQLKKRRSEEFRRQEEYWLNEFREAIPVLNLPTDYKRPKIKNFKGSSIKFTLNKEMTRRLRNLAKETGTTMYMVLLASVNILLSKYSGQEEIIVGTPIAGRKHRDLENIIGMFVNTLVIRNNINAKLSFKDYLKVIKEKALMAYENQDYQFEDLVDKLEVVRDLSRNPLFDVMFVLQNMEESNVEIENLIFRPYEQKNDVEKFDITINAVEGMSKIYFTLSYATSLYKHETMERMAKHFINVIKEILRNIEVKIDDINLLDQDEKNKLLIEFNKTVSDYPENKTINELFEEEVNKNPNNIVAVFEENEITYKEFNEKANSLARILRKKGIGPDDIVGIISEHSLNMIVGIMAVIKAGGAYLPIDPYYPENRIEYILNNSKAKIILIQNKFKEKIKCEALIYDLDDEKLYKGDGTNLNKTANGSNLAYLIYTSGTTGKPKGVMIENKALINYALYAKEHYLNEQDVYMPLYTSIAFDLTITSIFAPLISGNKIVIYEEKDINVLMKKVFQSNKEAVIKATPAHLSLLKEIPNINRKIKKIIVGGEELKEELSKKISDIFHNQIEIINEYGPTEATVGCIAHKYNYRKEYDNTVFIGKPINNFHIYIVDKKNKIVPIGIIGEICISGAGLARGYLKNKKLTEEKFIENPYEIGQRMYKTGDLARWLPDGNIEYLGRMDNQVKIRGFRIELGEIESTLLNIDGINEAVVLDNDKDGSNYLCAYYVAEKEYSAEKLREKLKNLLPDYMIPSYFISLENIPLTKNGKVDKNSLPNPKDEINIEVKYEKPKNEIEEKLVKIWQDVLGVSKIGINDNFFDLGGHSLNATIVVSRISKQLNVEVPLREIFILGTIKSLSKYILLANKENYEKIPKAEEKEYYEASSAQKRIYVLQQFDKESTAYNIPGAIEIKGRLDIEKLNKTFSKLIERHETLRTSFKTINDDIIQKIHKIESIKFKIEEIEVKDESEIREKVSDFIKCFDLSKAPLIRVGLIELKEDRYILIFDMHHIISDGISMGILTKEFGEIYGGKELEGLKLQYKDYSEWQNKIQQKEEFKKQESYWLKEFEGEIPILNMPTDYNRPLVQSFKGDSIDFTIGKEETKILREIARESGSTMYMVLLSAFKVLLSKYSGQEEIIVGTPIAGRYHSDLENIIGMFVNTLAIRSTINEEDTYEDYLYKIKDKLFSAYENQDYQLENIVEKVNVKRESNRNPLFDIAFTMQNMDSGLIKIDELKFRKYNLGDNTAKFDITMTAVEINDCIYLNLCYATKLYRKETIERFKESYLAIVAQIIINRRLKIKDIKIISEKETEKILLNFNNTKVNYKRNKTIQELFEEQVLKTPNNIVVIFGDKKLTYNELNQKANSLARILREKGVEQDVIVGIMPERSIEMVVGIMAILKAGGAYLPIDIQYPKDRIIYMLKDSNVKILLEQNSSIDITGLKCEVLNLNNDKLFNSNNNNNLKILNHSNDMAYIVYTSGTTGKPKGVIIEHEGIVNLSNFFTNDLKISSDKKILQFASIAFDAFSWELYMAILCGAELHIIPKEVSMNMLLLNNYIKRNELNILTLPPFIADKIDINDSKIQLVITAGSEVKKVLVNKLCKKVKYINAYGPTESTICTTIWRYEKNLNDTVPIGKPINNIRVYIMDKNNNLQPIGVPGELCISGDGLARGYLNRPELTSEKFIENPYKIGERIYKTGDLARWLPDGNVEFLGRIDHQVKIRGFRIELGEIETRLLEIEGIKEVTVLANDNDENKFLCAYYVGERRYTVSEFRSILNNSLPEYMIPSYFIKLESMPLNTNGKIDRKALPNPEDDILTSSVYEAPRNDMEEKLVAIWSKFLKVSNIGINDNFFELGGNSLKAIQLTIAMNSDFDVEVNDIFKNQTIKNLAQNISYNKGKLKKQIQKIKDIIVSKDKLNNYDFNELRKEAYLKYNERCILDRKINLEQRKYYKNILLIGATGYLGIYILKTLLETSNSNIYLIIRGRDNKEAEKRLIEKFEYYFDEKIYGDYSQRINVLCGDITKNEFGLDYLDYNRLTKTIDCVLNSAANVKHYGNYEDFYDINVLAVSNLLEFCYQNKKKDFNHISTLSVGSGHIENSKYRLFTEFDIDENQIIKNYYIKSKLEAEKLILKARQKGINTNIFRVGNLVFDSTSGRFQKNIEDNNFYEFIKSLIEFGSYPGFGAFYYDFSFIDHTAKAITLLFNVIELSNQVYHISNPNKISLVNVCELIQKYEPNFKKRKTEDFLNELYLSFENNSFKYNISKIIMNLNILGDGRETTNFEITSKRTNDLLKKVGFSWDIVDEIHIKRMIDHCKKIGYI</sequence>
<dbReference type="InterPro" id="IPR001242">
    <property type="entry name" value="Condensation_dom"/>
</dbReference>
<keyword evidence="3" id="KW-0596">Phosphopantetheine</keyword>
<evidence type="ECO:0000313" key="7">
    <source>
        <dbReference type="EMBL" id="SHJ99034.1"/>
    </source>
</evidence>
<dbReference type="FunFam" id="1.10.1200.10:FF:000005">
    <property type="entry name" value="Nonribosomal peptide synthetase 1"/>
    <property type="match status" value="3"/>
</dbReference>
<dbReference type="CDD" id="cd05235">
    <property type="entry name" value="SDR_e1"/>
    <property type="match status" value="1"/>
</dbReference>
<dbReference type="InterPro" id="IPR036291">
    <property type="entry name" value="NAD(P)-bd_dom_sf"/>
</dbReference>
<reference evidence="7 8" key="1">
    <citation type="submission" date="2016-11" db="EMBL/GenBank/DDBJ databases">
        <authorList>
            <person name="Jaros S."/>
            <person name="Januszkiewicz K."/>
            <person name="Wedrychowicz H."/>
        </authorList>
    </citation>
    <scope>NUCLEOTIDE SEQUENCE [LARGE SCALE GENOMIC DNA]</scope>
    <source>
        <strain evidence="7 8">DSM 21758</strain>
    </source>
</reference>
<dbReference type="InterPro" id="IPR010080">
    <property type="entry name" value="Thioester_reductase-like_dom"/>
</dbReference>
<dbReference type="Pfam" id="PF00501">
    <property type="entry name" value="AMP-binding"/>
    <property type="match status" value="2"/>
</dbReference>
<dbReference type="InterPro" id="IPR013120">
    <property type="entry name" value="FAR_NAD-bd"/>
</dbReference>
<dbReference type="SMART" id="SM00823">
    <property type="entry name" value="PKS_PP"/>
    <property type="match status" value="2"/>
</dbReference>
<dbReference type="SUPFAM" id="SSF51735">
    <property type="entry name" value="NAD(P)-binding Rossmann-fold domains"/>
    <property type="match status" value="1"/>
</dbReference>
<organism evidence="7 8">
    <name type="scientific">Clostridium cavendishii DSM 21758</name>
    <dbReference type="NCBI Taxonomy" id="1121302"/>
    <lineage>
        <taxon>Bacteria</taxon>
        <taxon>Bacillati</taxon>
        <taxon>Bacillota</taxon>
        <taxon>Clostridia</taxon>
        <taxon>Eubacteriales</taxon>
        <taxon>Clostridiaceae</taxon>
        <taxon>Clostridium</taxon>
    </lineage>
</organism>
<name>A0A1M6NTS4_9CLOT</name>
<dbReference type="FunFam" id="3.40.50.12780:FF:000012">
    <property type="entry name" value="Non-ribosomal peptide synthetase"/>
    <property type="match status" value="1"/>
</dbReference>
<dbReference type="PROSITE" id="PS50075">
    <property type="entry name" value="CARRIER"/>
    <property type="match status" value="3"/>
</dbReference>
<dbReference type="InterPro" id="IPR020845">
    <property type="entry name" value="AMP-binding_CS"/>
</dbReference>
<dbReference type="PANTHER" id="PTHR45527">
    <property type="entry name" value="NONRIBOSOMAL PEPTIDE SYNTHETASE"/>
    <property type="match status" value="1"/>
</dbReference>
<dbReference type="FunFam" id="3.30.559.30:FF:000001">
    <property type="entry name" value="Non-ribosomal peptide synthetase"/>
    <property type="match status" value="1"/>
</dbReference>
<dbReference type="SUPFAM" id="SSF56801">
    <property type="entry name" value="Acetyl-CoA synthetase-like"/>
    <property type="match status" value="3"/>
</dbReference>
<dbReference type="Gene3D" id="3.30.300.30">
    <property type="match status" value="3"/>
</dbReference>
<evidence type="ECO:0000259" key="6">
    <source>
        <dbReference type="PROSITE" id="PS50075"/>
    </source>
</evidence>
<dbReference type="InterPro" id="IPR009081">
    <property type="entry name" value="PP-bd_ACP"/>
</dbReference>
<dbReference type="SUPFAM" id="SSF52777">
    <property type="entry name" value="CoA-dependent acyltransferases"/>
    <property type="match status" value="4"/>
</dbReference>
<dbReference type="FunFam" id="3.30.300.30:FF:000010">
    <property type="entry name" value="Enterobactin synthetase component F"/>
    <property type="match status" value="2"/>
</dbReference>
<protein>
    <submittedName>
        <fullName evidence="7">Amino acid adenylation domain-containing protein/thioester reductase domain-containing protein</fullName>
    </submittedName>
</protein>
<keyword evidence="5" id="KW-0436">Ligase</keyword>
<dbReference type="Pfam" id="PF00550">
    <property type="entry name" value="PP-binding"/>
    <property type="match status" value="3"/>
</dbReference>
<dbReference type="STRING" id="1121302.SAMN02745163_03011"/>
<dbReference type="FunFam" id="3.40.50.980:FF:000001">
    <property type="entry name" value="Non-ribosomal peptide synthetase"/>
    <property type="match status" value="2"/>
</dbReference>